<reference evidence="8" key="2">
    <citation type="journal article" date="2024" name="Environ. Microbiol.">
        <title>Genome analysis and description of Tunturibacter gen. nov. expands the diversity of Terriglobia in tundra soils.</title>
        <authorList>
            <person name="Messyasz A."/>
            <person name="Mannisto M.K."/>
            <person name="Kerkhof L.J."/>
            <person name="Haggblom M.M."/>
        </authorList>
    </citation>
    <scope>NUCLEOTIDE SEQUENCE</scope>
    <source>
        <strain evidence="8">X5P6</strain>
    </source>
</reference>
<dbReference type="PANTHER" id="PTHR30636:SF3">
    <property type="entry name" value="UPF0701 PROTEIN YICC"/>
    <property type="match status" value="1"/>
</dbReference>
<evidence type="ECO:0000256" key="2">
    <source>
        <dbReference type="ARBA" id="ARBA00022722"/>
    </source>
</evidence>
<dbReference type="EC" id="3.1.-.-" evidence="8"/>
<feature type="domain" description="Endoribonuclease YicC-like C-terminal" evidence="7">
    <location>
        <begin position="181"/>
        <end position="301"/>
    </location>
</feature>
<evidence type="ECO:0000259" key="6">
    <source>
        <dbReference type="Pfam" id="PF03755"/>
    </source>
</evidence>
<keyword evidence="2" id="KW-0540">Nuclease</keyword>
<dbReference type="GO" id="GO:0004521">
    <property type="term" value="F:RNA endonuclease activity"/>
    <property type="evidence" value="ECO:0007669"/>
    <property type="project" value="InterPro"/>
</dbReference>
<dbReference type="Pfam" id="PF08340">
    <property type="entry name" value="YicC-like_C"/>
    <property type="match status" value="1"/>
</dbReference>
<dbReference type="PANTHER" id="PTHR30636">
    <property type="entry name" value="UPF0701 PROTEIN YICC"/>
    <property type="match status" value="1"/>
</dbReference>
<dbReference type="InterPro" id="IPR013527">
    <property type="entry name" value="YicC-like_N"/>
</dbReference>
<sequence>MRDIYSMTGYASLRGSTQDSVAFTLAMKSVNHRFLDLHLRLPGSCDGLEVQLRRMLKENLRRGHIEVTLQLERRGNVEIQLNPGLLEAYIQAFREAARLHGVESEPDLNSMLRIPGVMSSESVGGAAEIEGLETAVLAQIVPLIGMLNEGRALEGASLAAELKASMLRLQAFAEEMAGLRNGVREAQFERLRSRLMELTQGVPVGEERLLAEAAVLAEKSDIEEEIVRLRTHVERFVAMLEEGGELGKRLDFLLQELNREANTMLSKTSGAAGENSLRITELGLEMKAEIEKAREQVQNLE</sequence>
<keyword evidence="4 8" id="KW-0378">Hydrolase</keyword>
<dbReference type="GO" id="GO:0016787">
    <property type="term" value="F:hydrolase activity"/>
    <property type="evidence" value="ECO:0007669"/>
    <property type="project" value="UniProtKB-KW"/>
</dbReference>
<organism evidence="8">
    <name type="scientific">Tunturiibacter psychrotolerans</name>
    <dbReference type="NCBI Taxonomy" id="3069686"/>
    <lineage>
        <taxon>Bacteria</taxon>
        <taxon>Pseudomonadati</taxon>
        <taxon>Acidobacteriota</taxon>
        <taxon>Terriglobia</taxon>
        <taxon>Terriglobales</taxon>
        <taxon>Acidobacteriaceae</taxon>
        <taxon>Tunturiibacter</taxon>
    </lineage>
</organism>
<comment type="cofactor">
    <cofactor evidence="1">
        <name>a divalent metal cation</name>
        <dbReference type="ChEBI" id="CHEBI:60240"/>
    </cofactor>
</comment>
<evidence type="ECO:0000313" key="8">
    <source>
        <dbReference type="EMBL" id="XCB32641.1"/>
    </source>
</evidence>
<feature type="domain" description="Endoribonuclease YicC-like N-terminal" evidence="6">
    <location>
        <begin position="4"/>
        <end position="159"/>
    </location>
</feature>
<name>A0AAU7ZNX2_9BACT</name>
<reference evidence="8" key="1">
    <citation type="submission" date="2023-08" db="EMBL/GenBank/DDBJ databases">
        <authorList>
            <person name="Messyasz A."/>
            <person name="Mannisto M.K."/>
            <person name="Kerkhof L.J."/>
            <person name="Haggblom M."/>
        </authorList>
    </citation>
    <scope>NUCLEOTIDE SEQUENCE</scope>
    <source>
        <strain evidence="8">X5P6</strain>
    </source>
</reference>
<dbReference type="InterPro" id="IPR013551">
    <property type="entry name" value="YicC-like_C"/>
</dbReference>
<dbReference type="AlphaFoldDB" id="A0AAU7ZNX2"/>
<evidence type="ECO:0000259" key="7">
    <source>
        <dbReference type="Pfam" id="PF08340"/>
    </source>
</evidence>
<evidence type="ECO:0000256" key="4">
    <source>
        <dbReference type="ARBA" id="ARBA00022801"/>
    </source>
</evidence>
<dbReference type="InterPro" id="IPR005229">
    <property type="entry name" value="YicC/YloC-like"/>
</dbReference>
<gene>
    <name evidence="8" type="ORF">RBB77_19750</name>
</gene>
<dbReference type="NCBIfam" id="TIGR00255">
    <property type="entry name" value="YicC/YloC family endoribonuclease"/>
    <property type="match status" value="1"/>
</dbReference>
<accession>A0AAU7ZNX2</accession>
<keyword evidence="3" id="KW-0255">Endonuclease</keyword>
<evidence type="ECO:0000256" key="5">
    <source>
        <dbReference type="ARBA" id="ARBA00035648"/>
    </source>
</evidence>
<dbReference type="EMBL" id="CP132942">
    <property type="protein sequence ID" value="XCB32641.1"/>
    <property type="molecule type" value="Genomic_DNA"/>
</dbReference>
<comment type="similarity">
    <text evidence="5">Belongs to the YicC/YloC family.</text>
</comment>
<evidence type="ECO:0000256" key="3">
    <source>
        <dbReference type="ARBA" id="ARBA00022759"/>
    </source>
</evidence>
<dbReference type="KEGG" id="tpsc:RBB77_19750"/>
<proteinExistence type="inferred from homology"/>
<evidence type="ECO:0000256" key="1">
    <source>
        <dbReference type="ARBA" id="ARBA00001968"/>
    </source>
</evidence>
<dbReference type="RefSeq" id="WP_353063484.1">
    <property type="nucleotide sequence ID" value="NZ_CP132942.1"/>
</dbReference>
<protein>
    <submittedName>
        <fullName evidence="8">YicC/YloC family endoribonuclease</fullName>
        <ecNumber evidence="8">3.1.-.-</ecNumber>
    </submittedName>
</protein>
<dbReference type="Pfam" id="PF03755">
    <property type="entry name" value="YicC-like_N"/>
    <property type="match status" value="1"/>
</dbReference>